<gene>
    <name evidence="2" type="ORF">F0225_14420</name>
</gene>
<accession>A0A7Y4A134</accession>
<feature type="chain" id="PRO_5031235532" description="Oxidoreductase" evidence="1">
    <location>
        <begin position="24"/>
        <end position="167"/>
    </location>
</feature>
<dbReference type="AlphaFoldDB" id="A0A7Y4A134"/>
<evidence type="ECO:0000313" key="3">
    <source>
        <dbReference type="Proteomes" id="UP000565719"/>
    </source>
</evidence>
<evidence type="ECO:0000256" key="1">
    <source>
        <dbReference type="SAM" id="SignalP"/>
    </source>
</evidence>
<comment type="caution">
    <text evidence="2">The sequence shown here is derived from an EMBL/GenBank/DDBJ whole genome shotgun (WGS) entry which is preliminary data.</text>
</comment>
<feature type="signal peptide" evidence="1">
    <location>
        <begin position="1"/>
        <end position="23"/>
    </location>
</feature>
<dbReference type="Proteomes" id="UP000565719">
    <property type="component" value="Unassembled WGS sequence"/>
</dbReference>
<name>A0A7Y4A134_9VIBR</name>
<proteinExistence type="predicted"/>
<dbReference type="RefSeq" id="WP_171361647.1">
    <property type="nucleotide sequence ID" value="NZ_VTXC01000042.1"/>
</dbReference>
<keyword evidence="1" id="KW-0732">Signal</keyword>
<dbReference type="SUPFAM" id="SSF56524">
    <property type="entry name" value="Oxidoreductase molybdopterin-binding domain"/>
    <property type="match status" value="1"/>
</dbReference>
<evidence type="ECO:0008006" key="4">
    <source>
        <dbReference type="Google" id="ProtNLM"/>
    </source>
</evidence>
<reference evidence="2 3" key="1">
    <citation type="submission" date="2019-09" db="EMBL/GenBank/DDBJ databases">
        <title>Draft genome sequencing and comparative genomics of hatchery-associated Vibrios.</title>
        <authorList>
            <person name="Kehlet-Delgado H."/>
            <person name="Mueller R.S."/>
        </authorList>
    </citation>
    <scope>NUCLEOTIDE SEQUENCE [LARGE SCALE GENOMIC DNA]</scope>
    <source>
        <strain evidence="2 3">99-46-Y</strain>
    </source>
</reference>
<evidence type="ECO:0000313" key="2">
    <source>
        <dbReference type="EMBL" id="NOH72526.1"/>
    </source>
</evidence>
<protein>
    <recommendedName>
        <fullName evidence="4">Oxidoreductase</fullName>
    </recommendedName>
</protein>
<sequence>MRQVVFVNIMLSIGLMFANMVHALPAPEGEPILWVSGKITESNTSDGVEFDTKMIKQLQQGVITTHNHVVAEPLEYKGPKLSALLDYVGAKGSSLKVIAWDDYVVSISIADIKKYDVLLATHEDGIKMTIDGKGPFFIVFPFVDHPELDRDLYYGLSVWQVRDLIVE</sequence>
<organism evidence="2 3">
    <name type="scientific">Vibrio pectenicida</name>
    <dbReference type="NCBI Taxonomy" id="62763"/>
    <lineage>
        <taxon>Bacteria</taxon>
        <taxon>Pseudomonadati</taxon>
        <taxon>Pseudomonadota</taxon>
        <taxon>Gammaproteobacteria</taxon>
        <taxon>Vibrionales</taxon>
        <taxon>Vibrionaceae</taxon>
        <taxon>Vibrio</taxon>
    </lineage>
</organism>
<dbReference type="InterPro" id="IPR036374">
    <property type="entry name" value="OxRdtase_Mopterin-bd_sf"/>
</dbReference>
<dbReference type="EMBL" id="VTXC01000042">
    <property type="protein sequence ID" value="NOH72526.1"/>
    <property type="molecule type" value="Genomic_DNA"/>
</dbReference>